<dbReference type="EMBL" id="FWYE01000002">
    <property type="protein sequence ID" value="SMD31111.1"/>
    <property type="molecule type" value="Genomic_DNA"/>
</dbReference>
<dbReference type="eggNOG" id="arCOG02197">
    <property type="taxonomic scope" value="Archaea"/>
</dbReference>
<name>Q6KZN1_PICTO</name>
<gene>
    <name evidence="1" type="ordered locus">PTO1236</name>
    <name evidence="2" type="ORF">SAMN02745355_1031</name>
</gene>
<dbReference type="HOGENOM" id="CLU_1860768_0_0_2"/>
<dbReference type="GeneID" id="2844573"/>
<proteinExistence type="predicted"/>
<keyword evidence="4" id="KW-1185">Reference proteome</keyword>
<dbReference type="SUPFAM" id="SSF143870">
    <property type="entry name" value="PF0523-like"/>
    <property type="match status" value="1"/>
</dbReference>
<evidence type="ECO:0000313" key="4">
    <source>
        <dbReference type="Proteomes" id="UP000192315"/>
    </source>
</evidence>
<reference evidence="2 4" key="3">
    <citation type="submission" date="2017-04" db="EMBL/GenBank/DDBJ databases">
        <authorList>
            <person name="Varghese N."/>
            <person name="Submissions S."/>
        </authorList>
    </citation>
    <scope>NUCLEOTIDE SEQUENCE [LARGE SCALE GENOMIC DNA]</scope>
    <source>
        <strain evidence="2 4">DSM 9789</strain>
    </source>
</reference>
<dbReference type="EMBL" id="AE017261">
    <property type="protein sequence ID" value="AAT43821.1"/>
    <property type="molecule type" value="Genomic_DNA"/>
</dbReference>
<dbReference type="STRING" id="263820.PTO1236"/>
<dbReference type="InterPro" id="IPR036504">
    <property type="entry name" value="CGI121/TPRKB_sf"/>
</dbReference>
<evidence type="ECO:0000313" key="2">
    <source>
        <dbReference type="EMBL" id="SMD31111.1"/>
    </source>
</evidence>
<dbReference type="InParanoid" id="Q6KZN1"/>
<organism evidence="1 3">
    <name type="scientific">Picrophilus torridus (strain ATCC 700027 / DSM 9790 / JCM 10055 / NBRC 100828 / KAW 2/3)</name>
    <dbReference type="NCBI Taxonomy" id="1122961"/>
    <lineage>
        <taxon>Archaea</taxon>
        <taxon>Methanobacteriati</taxon>
        <taxon>Thermoplasmatota</taxon>
        <taxon>Thermoplasmata</taxon>
        <taxon>Thermoplasmatales</taxon>
        <taxon>Picrophilaceae</taxon>
        <taxon>Picrophilus</taxon>
    </lineage>
</organism>
<reference evidence="1" key="2">
    <citation type="submission" date="2004-02" db="EMBL/GenBank/DDBJ databases">
        <authorList>
            <person name="Fuetterer O."/>
            <person name="Angelov A."/>
            <person name="Liesegang H."/>
            <person name="Gottschalk G."/>
            <person name="Schleper C."/>
            <person name="Schepers B."/>
            <person name="Dock C."/>
            <person name="Antranikian G."/>
            <person name="Liebl W."/>
        </authorList>
    </citation>
    <scope>NUCLEOTIDE SEQUENCE</scope>
    <source>
        <strain evidence="1">DSM 9790</strain>
    </source>
</reference>
<dbReference type="KEGG" id="pto:PTO1236"/>
<reference evidence="1 3" key="1">
    <citation type="journal article" date="2004" name="Proc. Natl. Acad. Sci. U.S.A.">
        <title>Genome sequence of Picrophilus torridus and its implications for life around pH 0.</title>
        <authorList>
            <person name="Futterer O."/>
            <person name="Angelov A."/>
            <person name="Liesegang H."/>
            <person name="Gottschalk G."/>
            <person name="Schleper C."/>
            <person name="Schepers B."/>
            <person name="Dock C."/>
            <person name="Antranikian G."/>
            <person name="Liebl W."/>
        </authorList>
    </citation>
    <scope>NUCLEOTIDE SEQUENCE [LARGE SCALE GENOMIC DNA]</scope>
    <source>
        <strain evidence="3">ATCC 700027 / DSM 9790 / JCM 10055 / NBRC 100828</strain>
        <strain evidence="1">DSM 9790</strain>
    </source>
</reference>
<evidence type="ECO:0000313" key="3">
    <source>
        <dbReference type="Proteomes" id="UP000000438"/>
    </source>
</evidence>
<dbReference type="Proteomes" id="UP000000438">
    <property type="component" value="Chromosome"/>
</dbReference>
<dbReference type="Gene3D" id="3.30.2380.10">
    <property type="entry name" value="CGI121/TPRKB"/>
    <property type="match status" value="1"/>
</dbReference>
<dbReference type="RefSeq" id="WP_011178037.1">
    <property type="nucleotide sequence ID" value="NC_005877.1"/>
</dbReference>
<dbReference type="PaxDb" id="263820-PTO1236"/>
<dbReference type="Proteomes" id="UP000192315">
    <property type="component" value="Unassembled WGS sequence"/>
</dbReference>
<dbReference type="AlphaFoldDB" id="Q6KZN1"/>
<accession>Q6KZN1</accession>
<sequence>MQPKLKFFFIDKSYFKDLIDYSRSRDALFQFINPAVVFSEVHILEAYRRASRYMLHNNNIRSMGGLLLAYITGEKDIKKAIEIGGLIDSGKYILIYENDNDLKPLKNLNEIENFLVRDLKSRDFEIFSAMSYLDSLL</sequence>
<protein>
    <submittedName>
        <fullName evidence="1">Uncharacterized protein</fullName>
    </submittedName>
</protein>
<accession>A0A8G2FX70</accession>
<dbReference type="NCBIfam" id="NF011465">
    <property type="entry name" value="PRK14886.1-1"/>
    <property type="match status" value="1"/>
</dbReference>
<evidence type="ECO:0000313" key="1">
    <source>
        <dbReference type="EMBL" id="AAT43821.1"/>
    </source>
</evidence>